<dbReference type="CDD" id="cd03801">
    <property type="entry name" value="GT4_PimA-like"/>
    <property type="match status" value="1"/>
</dbReference>
<dbReference type="KEGG" id="aprs:BI364_14415"/>
<keyword evidence="3" id="KW-1185">Reference proteome</keyword>
<dbReference type="InterPro" id="IPR050194">
    <property type="entry name" value="Glycosyltransferase_grp1"/>
</dbReference>
<gene>
    <name evidence="2" type="ORF">BI364_14415</name>
</gene>
<dbReference type="EMBL" id="CP017415">
    <property type="protein sequence ID" value="AOU98987.1"/>
    <property type="molecule type" value="Genomic_DNA"/>
</dbReference>
<proteinExistence type="predicted"/>
<dbReference type="PANTHER" id="PTHR45947:SF3">
    <property type="entry name" value="SULFOQUINOVOSYL TRANSFERASE SQD2"/>
    <property type="match status" value="1"/>
</dbReference>
<evidence type="ECO:0000259" key="1">
    <source>
        <dbReference type="Pfam" id="PF13439"/>
    </source>
</evidence>
<dbReference type="GO" id="GO:0016758">
    <property type="term" value="F:hexosyltransferase activity"/>
    <property type="evidence" value="ECO:0007669"/>
    <property type="project" value="TreeGrafter"/>
</dbReference>
<name>A0A1D8IRF9_9GAMM</name>
<evidence type="ECO:0000313" key="3">
    <source>
        <dbReference type="Proteomes" id="UP000095401"/>
    </source>
</evidence>
<dbReference type="AlphaFoldDB" id="A0A1D8IRF9"/>
<dbReference type="Pfam" id="PF13692">
    <property type="entry name" value="Glyco_trans_1_4"/>
    <property type="match status" value="1"/>
</dbReference>
<protein>
    <recommendedName>
        <fullName evidence="1">Glycosyltransferase subfamily 4-like N-terminal domain-containing protein</fullName>
    </recommendedName>
</protein>
<sequence>MSLPVALVITRNLPPLIGGMERLVWHIVDELRTEYAVCVVGPEGCSEQLPSGVEAHEVPLRPLWRFLLGAAWHSLDEARRRRPRLILAGSGLTAPLAWLAARLTGARCVVYLHGLDVEARHPLYRLFWRRSFRHFDQVLVNSLFTRNLALAAGVLPERMTLLHPGVALPDMALAASRRTAFRERHGLDDAPVMLYLGRITARKGLAPFIRDILPMIVTAQPRAKLVVIGEEPTQALNRHTGERQLIEHSLDANGLNHSVRLLGEFDQDNPEIEAAYFAADVLVFPVQARAHDNEGFGMVAIEAAAHGLPTVAFSVGGVTDAISDPRSGHLIPPDANEAFAKAVLACLIPTPGRATNCRAFASKFAWTTFGQHLRETFRSQTTPR</sequence>
<feature type="domain" description="Glycosyltransferase subfamily 4-like N-terminal" evidence="1">
    <location>
        <begin position="17"/>
        <end position="166"/>
    </location>
</feature>
<dbReference type="PANTHER" id="PTHR45947">
    <property type="entry name" value="SULFOQUINOVOSYL TRANSFERASE SQD2"/>
    <property type="match status" value="1"/>
</dbReference>
<organism evidence="2 3">
    <name type="scientific">Acidihalobacter yilgarnensis</name>
    <dbReference type="NCBI Taxonomy" id="2819280"/>
    <lineage>
        <taxon>Bacteria</taxon>
        <taxon>Pseudomonadati</taxon>
        <taxon>Pseudomonadota</taxon>
        <taxon>Gammaproteobacteria</taxon>
        <taxon>Chromatiales</taxon>
        <taxon>Ectothiorhodospiraceae</taxon>
        <taxon>Acidihalobacter</taxon>
    </lineage>
</organism>
<dbReference type="InterPro" id="IPR028098">
    <property type="entry name" value="Glyco_trans_4-like_N"/>
</dbReference>
<dbReference type="Gene3D" id="3.40.50.2000">
    <property type="entry name" value="Glycogen Phosphorylase B"/>
    <property type="match status" value="2"/>
</dbReference>
<dbReference type="RefSeq" id="WP_070079340.1">
    <property type="nucleotide sequence ID" value="NZ_CP017415.1"/>
</dbReference>
<accession>A0A1D8IRF9</accession>
<evidence type="ECO:0000313" key="2">
    <source>
        <dbReference type="EMBL" id="AOU98987.1"/>
    </source>
</evidence>
<dbReference type="Proteomes" id="UP000095401">
    <property type="component" value="Chromosome"/>
</dbReference>
<dbReference type="Pfam" id="PF13439">
    <property type="entry name" value="Glyco_transf_4"/>
    <property type="match status" value="1"/>
</dbReference>
<dbReference type="SUPFAM" id="SSF53756">
    <property type="entry name" value="UDP-Glycosyltransferase/glycogen phosphorylase"/>
    <property type="match status" value="1"/>
</dbReference>
<reference evidence="3" key="1">
    <citation type="submission" date="2016-09" db="EMBL/GenBank/DDBJ databases">
        <title>Acidihalobacter prosperus F5.</title>
        <authorList>
            <person name="Khaleque H.N."/>
            <person name="Ramsay J.P."/>
            <person name="Kaksonen A.H."/>
            <person name="Boxall N.J."/>
            <person name="Watkin E.L.J."/>
        </authorList>
    </citation>
    <scope>NUCLEOTIDE SEQUENCE [LARGE SCALE GENOMIC DNA]</scope>
    <source>
        <strain evidence="3">F5</strain>
    </source>
</reference>